<proteinExistence type="predicted"/>
<dbReference type="AlphaFoldDB" id="W0JUT4"/>
<evidence type="ECO:0000313" key="1">
    <source>
        <dbReference type="EMBL" id="AHG01117.1"/>
    </source>
</evidence>
<dbReference type="HOGENOM" id="CLU_3302626_0_0_2"/>
<dbReference type="KEGG" id="hlr:HALLA_17110"/>
<accession>W0JUT4</accession>
<dbReference type="EMBL" id="CP007055">
    <property type="protein sequence ID" value="AHG01117.1"/>
    <property type="molecule type" value="Genomic_DNA"/>
</dbReference>
<protein>
    <submittedName>
        <fullName evidence="1">Uncharacterized protein</fullName>
    </submittedName>
</protein>
<name>W0JUT4_9EURY</name>
<sequence length="39" mass="4171">MDSPPSRVFLRSVSRSIGCISNLLERAVGSIVDALILPT</sequence>
<dbReference type="STRING" id="797299.HALLA_17110"/>
<organism evidence="1 2">
    <name type="scientific">Halostagnicola larsenii XH-48</name>
    <dbReference type="NCBI Taxonomy" id="797299"/>
    <lineage>
        <taxon>Archaea</taxon>
        <taxon>Methanobacteriati</taxon>
        <taxon>Methanobacteriota</taxon>
        <taxon>Stenosarchaea group</taxon>
        <taxon>Halobacteria</taxon>
        <taxon>Halobacteriales</taxon>
        <taxon>Natrialbaceae</taxon>
        <taxon>Halostagnicola</taxon>
    </lineage>
</organism>
<reference evidence="1 2" key="1">
    <citation type="submission" date="2014-01" db="EMBL/GenBank/DDBJ databases">
        <authorList>
            <consortium name="DOE Joint Genome Institute"/>
            <person name="Anderson I."/>
            <person name="Huntemann M."/>
            <person name="Han J."/>
            <person name="Chen A."/>
            <person name="Kyrpides N."/>
            <person name="Mavromatis K."/>
            <person name="Markowitz V."/>
            <person name="Palaniappan K."/>
            <person name="Ivanova N."/>
            <person name="Schaumberg A."/>
            <person name="Pati A."/>
            <person name="Liolios K."/>
            <person name="Nordberg H.P."/>
            <person name="Cantor M.N."/>
            <person name="Hua S.X."/>
            <person name="Woyke T."/>
        </authorList>
    </citation>
    <scope>NUCLEOTIDE SEQUENCE [LARGE SCALE GENOMIC DNA]</scope>
    <source>
        <strain evidence="1 2">XH-48</strain>
    </source>
</reference>
<dbReference type="Proteomes" id="UP000019024">
    <property type="component" value="Chromosome"/>
</dbReference>
<evidence type="ECO:0000313" key="2">
    <source>
        <dbReference type="Proteomes" id="UP000019024"/>
    </source>
</evidence>
<keyword evidence="2" id="KW-1185">Reference proteome</keyword>
<gene>
    <name evidence="1" type="ORF">HALLA_17110</name>
</gene>